<feature type="transmembrane region" description="Helical" evidence="5">
    <location>
        <begin position="30"/>
        <end position="48"/>
    </location>
</feature>
<keyword evidence="3 5" id="KW-1133">Transmembrane helix</keyword>
<feature type="transmembrane region" description="Helical" evidence="5">
    <location>
        <begin position="124"/>
        <end position="146"/>
    </location>
</feature>
<gene>
    <name evidence="6" type="ORF">SAMN02745176_02113</name>
</gene>
<keyword evidence="7" id="KW-1185">Reference proteome</keyword>
<sequence length="314" mass="34466">MMIKKLPIPISGLMLACAAAGNLVGSYGSLYKNLFGIIATIIMIKLLIKAITMPNSIKEGFDNPVVASVIPTFSMGVMLLSTYIKPYASSAAYFIWLAGLILHCLLIILFTIKYIANFNIKKVFPSYFIVYVGIVCASVTAPAFGITQLGQYIFWFGLVTYIILLPVVIYRVLSIKEIPEPAMPTLAIFTAPASLCLAGYLNSFQSKNTAMVGFLAILALLMFIAVMATMPKLLKLKFYPSYSAFTFPFVITATAMKGTNAYFMNIGSGIPVLKYLVPILEIWAIIMVIYVLIRYMIFMFSNTEASKGTPAVKA</sequence>
<dbReference type="InterPro" id="IPR038665">
    <property type="entry name" value="Voltage-dep_anion_channel_sf"/>
</dbReference>
<reference evidence="6 7" key="1">
    <citation type="submission" date="2016-11" db="EMBL/GenBank/DDBJ databases">
        <authorList>
            <person name="Jaros S."/>
            <person name="Januszkiewicz K."/>
            <person name="Wedrychowicz H."/>
        </authorList>
    </citation>
    <scope>NUCLEOTIDE SEQUENCE [LARGE SCALE GENOMIC DNA]</scope>
    <source>
        <strain evidence="6 7">DSM 19022</strain>
    </source>
</reference>
<evidence type="ECO:0000256" key="3">
    <source>
        <dbReference type="ARBA" id="ARBA00022989"/>
    </source>
</evidence>
<dbReference type="STRING" id="1122184.SAMN02745176_02113"/>
<dbReference type="PANTHER" id="PTHR37955:SF1">
    <property type="entry name" value="DEP DOMAIN-CONTAINING PROTEIN"/>
    <property type="match status" value="1"/>
</dbReference>
<keyword evidence="4 5" id="KW-0472">Membrane</keyword>
<dbReference type="RefSeq" id="WP_073026166.1">
    <property type="nucleotide sequence ID" value="NZ_FQZS01000013.1"/>
</dbReference>
<feature type="transmembrane region" description="Helical" evidence="5">
    <location>
        <begin position="152"/>
        <end position="173"/>
    </location>
</feature>
<feature type="transmembrane region" description="Helical" evidence="5">
    <location>
        <begin position="60"/>
        <end position="84"/>
    </location>
</feature>
<feature type="transmembrane region" description="Helical" evidence="5">
    <location>
        <begin position="210"/>
        <end position="230"/>
    </location>
</feature>
<comment type="subcellular location">
    <subcellularLocation>
        <location evidence="1">Membrane</location>
        <topology evidence="1">Multi-pass membrane protein</topology>
    </subcellularLocation>
</comment>
<dbReference type="Gene3D" id="1.50.10.150">
    <property type="entry name" value="Voltage-dependent anion channel"/>
    <property type="match status" value="1"/>
</dbReference>
<dbReference type="Proteomes" id="UP000184442">
    <property type="component" value="Unassembled WGS sequence"/>
</dbReference>
<keyword evidence="2 5" id="KW-0812">Transmembrane</keyword>
<dbReference type="CDD" id="cd09325">
    <property type="entry name" value="TDT_C4-dicarb_trans"/>
    <property type="match status" value="1"/>
</dbReference>
<dbReference type="InterPro" id="IPR052951">
    <property type="entry name" value="Tellurite_res_ion_channel"/>
</dbReference>
<feature type="transmembrane region" description="Helical" evidence="5">
    <location>
        <begin position="90"/>
        <end position="112"/>
    </location>
</feature>
<protein>
    <submittedName>
        <fullName evidence="6">Exfoliative toxin A/B</fullName>
    </submittedName>
</protein>
<proteinExistence type="predicted"/>
<evidence type="ECO:0000256" key="2">
    <source>
        <dbReference type="ARBA" id="ARBA00022692"/>
    </source>
</evidence>
<evidence type="ECO:0000256" key="4">
    <source>
        <dbReference type="ARBA" id="ARBA00023136"/>
    </source>
</evidence>
<dbReference type="PANTHER" id="PTHR37955">
    <property type="entry name" value="TELLURITE RESISTANCE PROTEIN TEHA"/>
    <property type="match status" value="1"/>
</dbReference>
<accession>A0A1M6FUZ4</accession>
<organism evidence="6 7">
    <name type="scientific">Lutispora thermophila DSM 19022</name>
    <dbReference type="NCBI Taxonomy" id="1122184"/>
    <lineage>
        <taxon>Bacteria</taxon>
        <taxon>Bacillati</taxon>
        <taxon>Bacillota</taxon>
        <taxon>Clostridia</taxon>
        <taxon>Lutisporales</taxon>
        <taxon>Lutisporaceae</taxon>
        <taxon>Lutispora</taxon>
    </lineage>
</organism>
<dbReference type="EMBL" id="FQZS01000013">
    <property type="protein sequence ID" value="SHJ01541.1"/>
    <property type="molecule type" value="Genomic_DNA"/>
</dbReference>
<dbReference type="PROSITE" id="PS51257">
    <property type="entry name" value="PROKAR_LIPOPROTEIN"/>
    <property type="match status" value="1"/>
</dbReference>
<feature type="transmembrane region" description="Helical" evidence="5">
    <location>
        <begin position="185"/>
        <end position="204"/>
    </location>
</feature>
<dbReference type="AlphaFoldDB" id="A0A1M6FUZ4"/>
<evidence type="ECO:0000313" key="6">
    <source>
        <dbReference type="EMBL" id="SHJ01541.1"/>
    </source>
</evidence>
<evidence type="ECO:0000256" key="1">
    <source>
        <dbReference type="ARBA" id="ARBA00004141"/>
    </source>
</evidence>
<name>A0A1M6FUZ4_9FIRM</name>
<feature type="transmembrane region" description="Helical" evidence="5">
    <location>
        <begin position="275"/>
        <end position="297"/>
    </location>
</feature>
<evidence type="ECO:0000256" key="5">
    <source>
        <dbReference type="SAM" id="Phobius"/>
    </source>
</evidence>
<dbReference type="Pfam" id="PF03595">
    <property type="entry name" value="SLAC1"/>
    <property type="match status" value="1"/>
</dbReference>
<evidence type="ECO:0000313" key="7">
    <source>
        <dbReference type="Proteomes" id="UP000184442"/>
    </source>
</evidence>
<dbReference type="GO" id="GO:0046583">
    <property type="term" value="F:monoatomic cation efflux transmembrane transporter activity"/>
    <property type="evidence" value="ECO:0007669"/>
    <property type="project" value="TreeGrafter"/>
</dbReference>
<dbReference type="OrthoDB" id="309023at2"/>
<feature type="transmembrane region" description="Helical" evidence="5">
    <location>
        <begin position="242"/>
        <end position="263"/>
    </location>
</feature>
<dbReference type="InterPro" id="IPR004695">
    <property type="entry name" value="SLAC1/Mae1/Ssu1/TehA"/>
</dbReference>
<dbReference type="GO" id="GO:0005886">
    <property type="term" value="C:plasma membrane"/>
    <property type="evidence" value="ECO:0007669"/>
    <property type="project" value="TreeGrafter"/>
</dbReference>